<evidence type="ECO:0000313" key="5">
    <source>
        <dbReference type="EMBL" id="CAE4617720.1"/>
    </source>
</evidence>
<feature type="transmembrane region" description="Helical" evidence="2">
    <location>
        <begin position="166"/>
        <end position="186"/>
    </location>
</feature>
<accession>A0A6V2H7D0</accession>
<keyword evidence="2" id="KW-1133">Transmembrane helix</keyword>
<name>A0A6V2H7D0_9STRA</name>
<sequence length="216" mass="23372">MCHRFVTILFSFVGTILAGVAAFSCEFLAGNVPGRSMTFGIGFLGVSRWGSKLLKDYTCRPHFLHHFVDIIDDVPGFQKYEFDSYWYAAYAFAVISFVLGFFAFVFSVCSIFKYGSSKGDSCLGGFLLFITLCQGLSLLVFSSNVIDVYSITVSENHAGFKLGVGPGAGCAIAAVVVWFFAAISACTTGRKGDDRDASREIDAEEPLLANDEAEAA</sequence>
<protein>
    <recommendedName>
        <fullName evidence="6">MARVEL domain-containing protein</fullName>
    </recommendedName>
</protein>
<reference evidence="4" key="1">
    <citation type="submission" date="2021-01" db="EMBL/GenBank/DDBJ databases">
        <authorList>
            <person name="Corre E."/>
            <person name="Pelletier E."/>
            <person name="Niang G."/>
            <person name="Scheremetjew M."/>
            <person name="Finn R."/>
            <person name="Kale V."/>
            <person name="Holt S."/>
            <person name="Cochrane G."/>
            <person name="Meng A."/>
            <person name="Brown T."/>
            <person name="Cohen L."/>
        </authorList>
    </citation>
    <scope>NUCLEOTIDE SEQUENCE</scope>
    <source>
        <strain evidence="4">GSO104</strain>
    </source>
</reference>
<evidence type="ECO:0000256" key="3">
    <source>
        <dbReference type="SAM" id="SignalP"/>
    </source>
</evidence>
<dbReference type="EMBL" id="HBNS01025882">
    <property type="protein sequence ID" value="CAE4617719.1"/>
    <property type="molecule type" value="Transcribed_RNA"/>
</dbReference>
<evidence type="ECO:0008006" key="6">
    <source>
        <dbReference type="Google" id="ProtNLM"/>
    </source>
</evidence>
<feature type="chain" id="PRO_5036192593" description="MARVEL domain-containing protein" evidence="3">
    <location>
        <begin position="19"/>
        <end position="216"/>
    </location>
</feature>
<proteinExistence type="predicted"/>
<dbReference type="PROSITE" id="PS51257">
    <property type="entry name" value="PROKAR_LIPOPROTEIN"/>
    <property type="match status" value="1"/>
</dbReference>
<feature type="signal peptide" evidence="3">
    <location>
        <begin position="1"/>
        <end position="18"/>
    </location>
</feature>
<evidence type="ECO:0000256" key="2">
    <source>
        <dbReference type="SAM" id="Phobius"/>
    </source>
</evidence>
<feature type="transmembrane region" description="Helical" evidence="2">
    <location>
        <begin position="124"/>
        <end position="146"/>
    </location>
</feature>
<keyword evidence="3" id="KW-0732">Signal</keyword>
<keyword evidence="2" id="KW-0472">Membrane</keyword>
<organism evidence="4">
    <name type="scientific">Ditylum brightwellii</name>
    <dbReference type="NCBI Taxonomy" id="49249"/>
    <lineage>
        <taxon>Eukaryota</taxon>
        <taxon>Sar</taxon>
        <taxon>Stramenopiles</taxon>
        <taxon>Ochrophyta</taxon>
        <taxon>Bacillariophyta</taxon>
        <taxon>Mediophyceae</taxon>
        <taxon>Lithodesmiophycidae</taxon>
        <taxon>Lithodesmiales</taxon>
        <taxon>Lithodesmiaceae</taxon>
        <taxon>Ditylum</taxon>
    </lineage>
</organism>
<dbReference type="AlphaFoldDB" id="A0A6V2H7D0"/>
<feature type="region of interest" description="Disordered" evidence="1">
    <location>
        <begin position="188"/>
        <end position="216"/>
    </location>
</feature>
<feature type="transmembrane region" description="Helical" evidence="2">
    <location>
        <begin position="85"/>
        <end position="112"/>
    </location>
</feature>
<evidence type="ECO:0000313" key="4">
    <source>
        <dbReference type="EMBL" id="CAE4617719.1"/>
    </source>
</evidence>
<gene>
    <name evidence="4" type="ORF">DBRI00130_LOCUS20407</name>
    <name evidence="5" type="ORF">DBRI00130_LOCUS20408</name>
</gene>
<feature type="compositionally biased region" description="Basic and acidic residues" evidence="1">
    <location>
        <begin position="190"/>
        <end position="201"/>
    </location>
</feature>
<evidence type="ECO:0000256" key="1">
    <source>
        <dbReference type="SAM" id="MobiDB-lite"/>
    </source>
</evidence>
<dbReference type="EMBL" id="HBNS01025883">
    <property type="protein sequence ID" value="CAE4617720.1"/>
    <property type="molecule type" value="Transcribed_RNA"/>
</dbReference>
<keyword evidence="2" id="KW-0812">Transmembrane</keyword>